<dbReference type="Pfam" id="PF02631">
    <property type="entry name" value="RecX_HTH2"/>
    <property type="match status" value="1"/>
</dbReference>
<evidence type="ECO:0000256" key="4">
    <source>
        <dbReference type="ARBA" id="ARBA00022490"/>
    </source>
</evidence>
<evidence type="ECO:0000313" key="10">
    <source>
        <dbReference type="Proteomes" id="UP000595095"/>
    </source>
</evidence>
<sequence length="149" mass="17309">MSEPDRKIIIDAITRMLARREHSIAEIVRKLAQKEVSEATALPIINEFCEANLQSDERYAEAKIRSSMARGVGPRRVKADLNQHDISEAMVERAMDEVDPDWFELARAVREKKYGLSEPGDFKQKQKQMQFLQYRGFYQSHIQYAMDSD</sequence>
<feature type="domain" description="RecX first three-helical" evidence="8">
    <location>
        <begin position="15"/>
        <end position="45"/>
    </location>
</feature>
<evidence type="ECO:0000259" key="6">
    <source>
        <dbReference type="Pfam" id="PF02631"/>
    </source>
</evidence>
<comment type="function">
    <text evidence="5">Modulates RecA activity.</text>
</comment>
<dbReference type="InterPro" id="IPR053924">
    <property type="entry name" value="RecX_HTH_2nd"/>
</dbReference>
<evidence type="ECO:0000256" key="1">
    <source>
        <dbReference type="ARBA" id="ARBA00004496"/>
    </source>
</evidence>
<dbReference type="PANTHER" id="PTHR33602:SF1">
    <property type="entry name" value="REGULATORY PROTEIN RECX FAMILY PROTEIN"/>
    <property type="match status" value="1"/>
</dbReference>
<evidence type="ECO:0000259" key="8">
    <source>
        <dbReference type="Pfam" id="PF21982"/>
    </source>
</evidence>
<feature type="domain" description="RecX second three-helical" evidence="6">
    <location>
        <begin position="55"/>
        <end position="95"/>
    </location>
</feature>
<dbReference type="InterPro" id="IPR053925">
    <property type="entry name" value="RecX_HTH_3rd"/>
</dbReference>
<dbReference type="EMBL" id="CP064795">
    <property type="protein sequence ID" value="QPG07219.1"/>
    <property type="molecule type" value="Genomic_DNA"/>
</dbReference>
<reference evidence="9 10" key="1">
    <citation type="submission" date="2020-11" db="EMBL/GenBank/DDBJ databases">
        <title>Complete genome sequence for Salinimonas sp. strain G2-b.</title>
        <authorList>
            <person name="Park S.-J."/>
        </authorList>
    </citation>
    <scope>NUCLEOTIDE SEQUENCE [LARGE SCALE GENOMIC DNA]</scope>
    <source>
        <strain evidence="9 10">G2-b</strain>
    </source>
</reference>
<keyword evidence="10" id="KW-1185">Reference proteome</keyword>
<accession>A0A7S9HEH1</accession>
<dbReference type="GO" id="GO:0005737">
    <property type="term" value="C:cytoplasm"/>
    <property type="evidence" value="ECO:0007669"/>
    <property type="project" value="UniProtKB-SubCell"/>
</dbReference>
<dbReference type="KEGG" id="smaa:IT774_12175"/>
<feature type="domain" description="RecX third three-helical" evidence="7">
    <location>
        <begin position="101"/>
        <end position="146"/>
    </location>
</feature>
<organism evidence="9 10">
    <name type="scientific">Salinimonas marina</name>
    <dbReference type="NCBI Taxonomy" id="2785918"/>
    <lineage>
        <taxon>Bacteria</taxon>
        <taxon>Pseudomonadati</taxon>
        <taxon>Pseudomonadota</taxon>
        <taxon>Gammaproteobacteria</taxon>
        <taxon>Alteromonadales</taxon>
        <taxon>Alteromonadaceae</taxon>
        <taxon>Alteromonas/Salinimonas group</taxon>
        <taxon>Salinimonas</taxon>
    </lineage>
</organism>
<dbReference type="AlphaFoldDB" id="A0A7S9HEH1"/>
<evidence type="ECO:0000259" key="7">
    <source>
        <dbReference type="Pfam" id="PF21981"/>
    </source>
</evidence>
<dbReference type="PANTHER" id="PTHR33602">
    <property type="entry name" value="REGULATORY PROTEIN RECX FAMILY PROTEIN"/>
    <property type="match status" value="1"/>
</dbReference>
<comment type="similarity">
    <text evidence="2 5">Belongs to the RecX family.</text>
</comment>
<dbReference type="Gene3D" id="1.10.10.10">
    <property type="entry name" value="Winged helix-like DNA-binding domain superfamily/Winged helix DNA-binding domain"/>
    <property type="match status" value="3"/>
</dbReference>
<keyword evidence="4 5" id="KW-0963">Cytoplasm</keyword>
<dbReference type="Proteomes" id="UP000595095">
    <property type="component" value="Chromosome"/>
</dbReference>
<evidence type="ECO:0000313" key="9">
    <source>
        <dbReference type="EMBL" id="QPG07219.1"/>
    </source>
</evidence>
<dbReference type="InterPro" id="IPR036388">
    <property type="entry name" value="WH-like_DNA-bd_sf"/>
</dbReference>
<gene>
    <name evidence="5" type="primary">recX</name>
    <name evidence="9" type="ORF">IT774_12175</name>
</gene>
<dbReference type="Pfam" id="PF21981">
    <property type="entry name" value="RecX_HTH3"/>
    <property type="match status" value="1"/>
</dbReference>
<protein>
    <recommendedName>
        <fullName evidence="3 5">Regulatory protein RecX</fullName>
    </recommendedName>
</protein>
<evidence type="ECO:0000256" key="5">
    <source>
        <dbReference type="HAMAP-Rule" id="MF_01114"/>
    </source>
</evidence>
<proteinExistence type="inferred from homology"/>
<name>A0A7S9HEH1_9ALTE</name>
<dbReference type="GO" id="GO:0006282">
    <property type="term" value="P:regulation of DNA repair"/>
    <property type="evidence" value="ECO:0007669"/>
    <property type="project" value="UniProtKB-UniRule"/>
</dbReference>
<dbReference type="InterPro" id="IPR003783">
    <property type="entry name" value="Regulatory_RecX"/>
</dbReference>
<evidence type="ECO:0000256" key="2">
    <source>
        <dbReference type="ARBA" id="ARBA00009695"/>
    </source>
</evidence>
<dbReference type="InterPro" id="IPR053926">
    <property type="entry name" value="RecX_HTH_1st"/>
</dbReference>
<comment type="subcellular location">
    <subcellularLocation>
        <location evidence="1 5">Cytoplasm</location>
    </subcellularLocation>
</comment>
<dbReference type="Pfam" id="PF21982">
    <property type="entry name" value="RecX_HTH1"/>
    <property type="match status" value="1"/>
</dbReference>
<evidence type="ECO:0000256" key="3">
    <source>
        <dbReference type="ARBA" id="ARBA00018111"/>
    </source>
</evidence>
<dbReference type="HAMAP" id="MF_01114">
    <property type="entry name" value="RecX"/>
    <property type="match status" value="1"/>
</dbReference>